<dbReference type="Proteomes" id="UP000005741">
    <property type="component" value="Chromosome"/>
</dbReference>
<gene>
    <name evidence="1" type="ORF">Metlim_2484</name>
</gene>
<reference evidence="1 2" key="1">
    <citation type="submission" date="2011-10" db="EMBL/GenBank/DDBJ databases">
        <title>The Improved High-Quality Draft genome of Methanoplanus limicola DSM 2279.</title>
        <authorList>
            <consortium name="US DOE Joint Genome Institute (JGI-PGF)"/>
            <person name="Lucas S."/>
            <person name="Copeland A."/>
            <person name="Lapidus A."/>
            <person name="Glavina del Rio T."/>
            <person name="Dalin E."/>
            <person name="Tice H."/>
            <person name="Bruce D."/>
            <person name="Goodwin L."/>
            <person name="Pitluck S."/>
            <person name="Peters L."/>
            <person name="Mikhailova N."/>
            <person name="Lu M."/>
            <person name="Kyrpides N."/>
            <person name="Mavromatis K."/>
            <person name="Ivanova N."/>
            <person name="Markowitz V."/>
            <person name="Cheng J.-F."/>
            <person name="Hugenholtz P."/>
            <person name="Woyke T."/>
            <person name="Wu D."/>
            <person name="Wirth R."/>
            <person name="Brambilla E.-M."/>
            <person name="Klenk H.-P."/>
            <person name="Eisen J.A."/>
        </authorList>
    </citation>
    <scope>NUCLEOTIDE SEQUENCE [LARGE SCALE GENOMIC DNA]</scope>
    <source>
        <strain evidence="1 2">DSM 2279</strain>
    </source>
</reference>
<keyword evidence="2" id="KW-1185">Reference proteome</keyword>
<dbReference type="HOGENOM" id="CLU_1922813_0_0_2"/>
<evidence type="ECO:0000313" key="1">
    <source>
        <dbReference type="EMBL" id="EHQ36531.1"/>
    </source>
</evidence>
<accession>H1Z3B6</accession>
<evidence type="ECO:0000313" key="2">
    <source>
        <dbReference type="Proteomes" id="UP000005741"/>
    </source>
</evidence>
<dbReference type="AlphaFoldDB" id="H1Z3B6"/>
<dbReference type="EMBL" id="CM001436">
    <property type="protein sequence ID" value="EHQ36531.1"/>
    <property type="molecule type" value="Genomic_DNA"/>
</dbReference>
<sequence>MMMHRWTILLFVVGTALTGSAYAGSLDFIPGISGEFIPGGLSDPTEPDTILTDSEINTSKLYSPEVKPLDLSENPVGTLGALQELIDQLTSAADEIIHFIDSIFEMLGMEEREEVKNLKDALEDGRNLVKD</sequence>
<name>H1Z3B6_9EURY</name>
<organism evidence="1 2">
    <name type="scientific">Methanoplanus limicola DSM 2279</name>
    <dbReference type="NCBI Taxonomy" id="937775"/>
    <lineage>
        <taxon>Archaea</taxon>
        <taxon>Methanobacteriati</taxon>
        <taxon>Methanobacteriota</taxon>
        <taxon>Stenosarchaea group</taxon>
        <taxon>Methanomicrobia</taxon>
        <taxon>Methanomicrobiales</taxon>
        <taxon>Methanomicrobiaceae</taxon>
        <taxon>Methanoplanus</taxon>
    </lineage>
</organism>
<protein>
    <submittedName>
        <fullName evidence="1">Uncharacterized protein</fullName>
    </submittedName>
</protein>
<dbReference type="InParanoid" id="H1Z3B6"/>
<proteinExistence type="predicted"/>